<evidence type="ECO:0000259" key="5">
    <source>
        <dbReference type="PROSITE" id="PS50893"/>
    </source>
</evidence>
<comment type="caution">
    <text evidence="6">The sequence shown here is derived from an EMBL/GenBank/DDBJ whole genome shotgun (WGS) entry which is preliminary data.</text>
</comment>
<dbReference type="GO" id="GO:0005524">
    <property type="term" value="F:ATP binding"/>
    <property type="evidence" value="ECO:0007669"/>
    <property type="project" value="UniProtKB-KW"/>
</dbReference>
<sequence>MSAMHPVLLASQGLGHAFGGLKVLRDVSFQVPQGSITGLIGPNGSGKTTCFNILSGYLRPATGTVQFAGEDITGASVRQRALRGMVRTFQAPQVFRQLTVLENLMVGGYRHVRSGPLADMLRLAACRRDLDRLEADGRAMARRFGLTPLLDRPAGTLPAGQMRMVELARACVGQPRLLMLDEPSSGLSAPEIDTLREWIVQLNAEGMTILLVSHDMGLMTVAHEVNVLYFGDIIATGDMADIQANPRVRDAYLGA</sequence>
<evidence type="ECO:0000256" key="4">
    <source>
        <dbReference type="ARBA" id="ARBA00022840"/>
    </source>
</evidence>
<keyword evidence="3" id="KW-0547">Nucleotide-binding</keyword>
<proteinExistence type="predicted"/>
<accession>A0ABU9CQQ6</accession>
<dbReference type="SMART" id="SM00382">
    <property type="entry name" value="AAA"/>
    <property type="match status" value="1"/>
</dbReference>
<dbReference type="Gene3D" id="3.40.50.300">
    <property type="entry name" value="P-loop containing nucleotide triphosphate hydrolases"/>
    <property type="match status" value="1"/>
</dbReference>
<dbReference type="CDD" id="cd03219">
    <property type="entry name" value="ABC_Mj1267_LivG_branched"/>
    <property type="match status" value="1"/>
</dbReference>
<evidence type="ECO:0000256" key="3">
    <source>
        <dbReference type="ARBA" id="ARBA00022741"/>
    </source>
</evidence>
<dbReference type="PANTHER" id="PTHR45772:SF2">
    <property type="entry name" value="ABC TRANSPORTER ATP-BINDING PROTEIN"/>
    <property type="match status" value="1"/>
</dbReference>
<evidence type="ECO:0000313" key="7">
    <source>
        <dbReference type="Proteomes" id="UP001365405"/>
    </source>
</evidence>
<keyword evidence="7" id="KW-1185">Reference proteome</keyword>
<dbReference type="RefSeq" id="WP_341412816.1">
    <property type="nucleotide sequence ID" value="NZ_JBBUTH010000010.1"/>
</dbReference>
<dbReference type="Pfam" id="PF00005">
    <property type="entry name" value="ABC_tran"/>
    <property type="match status" value="1"/>
</dbReference>
<dbReference type="Pfam" id="PF12399">
    <property type="entry name" value="BCA_ABC_TP_C"/>
    <property type="match status" value="1"/>
</dbReference>
<keyword evidence="1" id="KW-0813">Transport</keyword>
<reference evidence="6 7" key="1">
    <citation type="submission" date="2024-04" db="EMBL/GenBank/DDBJ databases">
        <title>Novel species of the genus Ideonella isolated from streams.</title>
        <authorList>
            <person name="Lu H."/>
        </authorList>
    </citation>
    <scope>NUCLEOTIDE SEQUENCE [LARGE SCALE GENOMIC DNA]</scope>
    <source>
        <strain evidence="6 7">DXS22W</strain>
    </source>
</reference>
<dbReference type="Proteomes" id="UP001365405">
    <property type="component" value="Unassembled WGS sequence"/>
</dbReference>
<dbReference type="InterPro" id="IPR003593">
    <property type="entry name" value="AAA+_ATPase"/>
</dbReference>
<dbReference type="SUPFAM" id="SSF52540">
    <property type="entry name" value="P-loop containing nucleoside triphosphate hydrolases"/>
    <property type="match status" value="1"/>
</dbReference>
<protein>
    <submittedName>
        <fullName evidence="6">ABC transporter ATP-binding protein</fullName>
    </submittedName>
</protein>
<evidence type="ECO:0000256" key="2">
    <source>
        <dbReference type="ARBA" id="ARBA00022475"/>
    </source>
</evidence>
<dbReference type="PROSITE" id="PS50893">
    <property type="entry name" value="ABC_TRANSPORTER_2"/>
    <property type="match status" value="1"/>
</dbReference>
<dbReference type="InterPro" id="IPR003439">
    <property type="entry name" value="ABC_transporter-like_ATP-bd"/>
</dbReference>
<keyword evidence="2" id="KW-0472">Membrane</keyword>
<feature type="domain" description="ABC transporter" evidence="5">
    <location>
        <begin position="9"/>
        <end position="255"/>
    </location>
</feature>
<dbReference type="InterPro" id="IPR027417">
    <property type="entry name" value="P-loop_NTPase"/>
</dbReference>
<dbReference type="InterPro" id="IPR032823">
    <property type="entry name" value="BCA_ABC_TP_C"/>
</dbReference>
<dbReference type="EMBL" id="JBBUTH010000010">
    <property type="protein sequence ID" value="MEK8053085.1"/>
    <property type="molecule type" value="Genomic_DNA"/>
</dbReference>
<keyword evidence="4 6" id="KW-0067">ATP-binding</keyword>
<dbReference type="PANTHER" id="PTHR45772">
    <property type="entry name" value="CONSERVED COMPONENT OF ABC TRANSPORTER FOR NATURAL AMINO ACIDS-RELATED"/>
    <property type="match status" value="1"/>
</dbReference>
<evidence type="ECO:0000313" key="6">
    <source>
        <dbReference type="EMBL" id="MEK8053085.1"/>
    </source>
</evidence>
<gene>
    <name evidence="6" type="ORF">AACH10_22720</name>
</gene>
<organism evidence="6 7">
    <name type="scientific">Pseudaquabacterium inlustre</name>
    <dbReference type="NCBI Taxonomy" id="2984192"/>
    <lineage>
        <taxon>Bacteria</taxon>
        <taxon>Pseudomonadati</taxon>
        <taxon>Pseudomonadota</taxon>
        <taxon>Betaproteobacteria</taxon>
        <taxon>Burkholderiales</taxon>
        <taxon>Sphaerotilaceae</taxon>
        <taxon>Pseudaquabacterium</taxon>
    </lineage>
</organism>
<keyword evidence="2" id="KW-1003">Cell membrane</keyword>
<name>A0ABU9CQQ6_9BURK</name>
<evidence type="ECO:0000256" key="1">
    <source>
        <dbReference type="ARBA" id="ARBA00022448"/>
    </source>
</evidence>
<dbReference type="InterPro" id="IPR051120">
    <property type="entry name" value="ABC_AA/LPS_Transport"/>
</dbReference>